<dbReference type="OMA" id="CSCRIAE"/>
<reference evidence="3" key="1">
    <citation type="submission" date="2016-03" db="EMBL/GenBank/DDBJ databases">
        <title>Draft genome sequence of Rosellinia necatrix.</title>
        <authorList>
            <person name="Kanematsu S."/>
        </authorList>
    </citation>
    <scope>NUCLEOTIDE SEQUENCE [LARGE SCALE GENOMIC DNA]</scope>
    <source>
        <strain evidence="3">W97</strain>
    </source>
</reference>
<protein>
    <submittedName>
        <fullName evidence="3">Putative chromosome segregation protein smc</fullName>
    </submittedName>
</protein>
<organism evidence="3">
    <name type="scientific">Rosellinia necatrix</name>
    <name type="common">White root-rot fungus</name>
    <dbReference type="NCBI Taxonomy" id="77044"/>
    <lineage>
        <taxon>Eukaryota</taxon>
        <taxon>Fungi</taxon>
        <taxon>Dikarya</taxon>
        <taxon>Ascomycota</taxon>
        <taxon>Pezizomycotina</taxon>
        <taxon>Sordariomycetes</taxon>
        <taxon>Xylariomycetidae</taxon>
        <taxon>Xylariales</taxon>
        <taxon>Xylariaceae</taxon>
        <taxon>Rosellinia</taxon>
    </lineage>
</organism>
<keyword evidence="4" id="KW-1185">Reference proteome</keyword>
<feature type="compositionally biased region" description="Acidic residues" evidence="2">
    <location>
        <begin position="494"/>
        <end position="516"/>
    </location>
</feature>
<feature type="region of interest" description="Disordered" evidence="2">
    <location>
        <begin position="342"/>
        <end position="366"/>
    </location>
</feature>
<accession>A0A1W2TTI0</accession>
<dbReference type="OrthoDB" id="4495335at2759"/>
<dbReference type="STRING" id="77044.A0A1W2TTI0"/>
<proteinExistence type="predicted"/>
<evidence type="ECO:0000313" key="3">
    <source>
        <dbReference type="EMBL" id="GAP91854.2"/>
    </source>
</evidence>
<dbReference type="Proteomes" id="UP000054516">
    <property type="component" value="Unassembled WGS sequence"/>
</dbReference>
<name>A0A1W2TTI0_ROSNE</name>
<feature type="compositionally biased region" description="Basic and acidic residues" evidence="2">
    <location>
        <begin position="517"/>
        <end position="545"/>
    </location>
</feature>
<keyword evidence="1" id="KW-0175">Coiled coil</keyword>
<feature type="coiled-coil region" evidence="1">
    <location>
        <begin position="196"/>
        <end position="230"/>
    </location>
</feature>
<evidence type="ECO:0000313" key="4">
    <source>
        <dbReference type="Proteomes" id="UP000054516"/>
    </source>
</evidence>
<feature type="region of interest" description="Disordered" evidence="2">
    <location>
        <begin position="237"/>
        <end position="256"/>
    </location>
</feature>
<dbReference type="EMBL" id="DF977513">
    <property type="protein sequence ID" value="GAP91854.2"/>
    <property type="molecule type" value="Genomic_DNA"/>
</dbReference>
<dbReference type="AlphaFoldDB" id="A0A1W2TTI0"/>
<feature type="region of interest" description="Disordered" evidence="2">
    <location>
        <begin position="1"/>
        <end position="24"/>
    </location>
</feature>
<dbReference type="PANTHER" id="PTHR42041:SF1">
    <property type="entry name" value="DNA ENDONUCLEASE ACTIVATOR CTP1 C-TERMINAL DOMAIN-CONTAINING PROTEIN"/>
    <property type="match status" value="1"/>
</dbReference>
<sequence>MEDAGSVNATPLQPLPPDRVNQQNPALASLRSTAQQRDSDVHDKIRQFNNLAHLPANASMSKQLERMTADAALKRAMIGREEAETEMRRYREESRVLRKQVEEGRERERRVGERLENVMESYGRAKETYSHTQAIWEKEIRRARKETFKSQSATVKLQEELKSARAATKSAEECLEREKELGKAREQEAFGARYQLASLQEELEKAQALAKFLEEERDAFKAAAKSEEIARIAAEGRLPLPPENPDSEFGSPRKSIHGRESLSTLEIVSSAAAEAEIEELTRLWQWERQRADRTQDHLEFVQTEFELHRSRPKSPLRRSTTATPRRERSSIVGIVDPSDLVILGKSTNRRKSSPPTEPARTKSDEPLKVVAETQIVEHPANAAQEEKLVRKGRRESRRGTIFIPAEGIFRTLSQQELEAMEGGNDECADDEATTLQAPGPVDVQPDHPRYARTPSVEPPSFALMVQERTSLMSLLNAPRESEGSLGFEIPSAVMDDDGDDDDDDDDNDDNDNDDNDGGAREREAEEGHGRDHDYEEPLAADDTRPHTTAAFYTVTTTTTKVPIQDENVRPAAAAPLPLPAHGRAPSFDVNNPALTPTMTREQALAQIRERRGRAKSAMQGAATPRRQMLAGVVDRNVSAPAGGARAATRGRSTKFPVFPNCGPGLAWWLGLACVFVKRFATRQWWCWPGDYRVEVRRRRHALGTREWCADGVEKNVYVTEGHSDVEVRGRLKGAAR</sequence>
<feature type="region of interest" description="Disordered" evidence="2">
    <location>
        <begin position="305"/>
        <end position="329"/>
    </location>
</feature>
<feature type="coiled-coil region" evidence="1">
    <location>
        <begin position="73"/>
        <end position="107"/>
    </location>
</feature>
<evidence type="ECO:0000256" key="1">
    <source>
        <dbReference type="SAM" id="Coils"/>
    </source>
</evidence>
<feature type="region of interest" description="Disordered" evidence="2">
    <location>
        <begin position="478"/>
        <end position="546"/>
    </location>
</feature>
<evidence type="ECO:0000256" key="2">
    <source>
        <dbReference type="SAM" id="MobiDB-lite"/>
    </source>
</evidence>
<dbReference type="PANTHER" id="PTHR42041">
    <property type="entry name" value="DNA ENDONUCLEASE ACTIVATOR CTP1 C-TERMINAL DOMAIN-CONTAINING PROTEIN"/>
    <property type="match status" value="1"/>
</dbReference>
<gene>
    <name evidence="3" type="ORF">SAMD00023353_6800090</name>
</gene>